<comment type="similarity">
    <text evidence="2">Belongs to the ABC transporter superfamily.</text>
</comment>
<keyword evidence="7 11" id="KW-0067">ATP-binding</keyword>
<feature type="domain" description="ABC transporter" evidence="10">
    <location>
        <begin position="23"/>
        <end position="305"/>
    </location>
</feature>
<keyword evidence="5" id="KW-0997">Cell inner membrane</keyword>
<keyword evidence="4" id="KW-1003">Cell membrane</keyword>
<dbReference type="PANTHER" id="PTHR43297:SF14">
    <property type="entry name" value="ATPASE AAA-TYPE CORE DOMAIN-CONTAINING PROTEIN"/>
    <property type="match status" value="1"/>
</dbReference>
<evidence type="ECO:0000256" key="5">
    <source>
        <dbReference type="ARBA" id="ARBA00022519"/>
    </source>
</evidence>
<protein>
    <submittedName>
        <fullName evidence="11">ABC transporter ATP-binding protein</fullName>
    </submittedName>
</protein>
<keyword evidence="9" id="KW-0472">Membrane</keyword>
<gene>
    <name evidence="11" type="ORF">FOE78_15180</name>
</gene>
<evidence type="ECO:0000256" key="3">
    <source>
        <dbReference type="ARBA" id="ARBA00022448"/>
    </source>
</evidence>
<dbReference type="GO" id="GO:0005524">
    <property type="term" value="F:ATP binding"/>
    <property type="evidence" value="ECO:0007669"/>
    <property type="project" value="UniProtKB-KW"/>
</dbReference>
<evidence type="ECO:0000256" key="4">
    <source>
        <dbReference type="ARBA" id="ARBA00022475"/>
    </source>
</evidence>
<comment type="subcellular location">
    <subcellularLocation>
        <location evidence="1">Cell membrane</location>
        <topology evidence="1">Peripheral membrane protein</topology>
    </subcellularLocation>
</comment>
<dbReference type="Pfam" id="PF08352">
    <property type="entry name" value="oligo_HPY"/>
    <property type="match status" value="1"/>
</dbReference>
<evidence type="ECO:0000256" key="9">
    <source>
        <dbReference type="ARBA" id="ARBA00023136"/>
    </source>
</evidence>
<dbReference type="CDD" id="cd03257">
    <property type="entry name" value="ABC_NikE_OppD_transporters"/>
    <property type="match status" value="1"/>
</dbReference>
<dbReference type="PROSITE" id="PS00211">
    <property type="entry name" value="ABC_TRANSPORTER_1"/>
    <property type="match status" value="1"/>
</dbReference>
<dbReference type="KEGG" id="mik:FOE78_15180"/>
<proteinExistence type="inferred from homology"/>
<dbReference type="InterPro" id="IPR027417">
    <property type="entry name" value="P-loop_NTPase"/>
</dbReference>
<evidence type="ECO:0000256" key="7">
    <source>
        <dbReference type="ARBA" id="ARBA00022840"/>
    </source>
</evidence>
<keyword evidence="3" id="KW-0813">Transport</keyword>
<keyword evidence="6" id="KW-0547">Nucleotide-binding</keyword>
<dbReference type="GO" id="GO:0015833">
    <property type="term" value="P:peptide transport"/>
    <property type="evidence" value="ECO:0007669"/>
    <property type="project" value="InterPro"/>
</dbReference>
<dbReference type="InterPro" id="IPR050388">
    <property type="entry name" value="ABC_Ni/Peptide_Import"/>
</dbReference>
<dbReference type="GO" id="GO:0016887">
    <property type="term" value="F:ATP hydrolysis activity"/>
    <property type="evidence" value="ECO:0007669"/>
    <property type="project" value="InterPro"/>
</dbReference>
<evidence type="ECO:0000256" key="8">
    <source>
        <dbReference type="ARBA" id="ARBA00022967"/>
    </source>
</evidence>
<dbReference type="EMBL" id="CP041692">
    <property type="protein sequence ID" value="QDP98821.1"/>
    <property type="molecule type" value="Genomic_DNA"/>
</dbReference>
<dbReference type="SMART" id="SM00382">
    <property type="entry name" value="AAA"/>
    <property type="match status" value="1"/>
</dbReference>
<evidence type="ECO:0000313" key="12">
    <source>
        <dbReference type="Proteomes" id="UP000319263"/>
    </source>
</evidence>
<dbReference type="NCBIfam" id="TIGR01727">
    <property type="entry name" value="oligo_HPY"/>
    <property type="match status" value="1"/>
</dbReference>
<keyword evidence="12" id="KW-1185">Reference proteome</keyword>
<evidence type="ECO:0000259" key="10">
    <source>
        <dbReference type="PROSITE" id="PS50893"/>
    </source>
</evidence>
<dbReference type="PROSITE" id="PS50893">
    <property type="entry name" value="ABC_TRANSPORTER_2"/>
    <property type="match status" value="1"/>
</dbReference>
<dbReference type="InterPro" id="IPR017871">
    <property type="entry name" value="ABC_transporter-like_CS"/>
</dbReference>
<name>A0A516Q6L2_9ACTN</name>
<evidence type="ECO:0000313" key="11">
    <source>
        <dbReference type="EMBL" id="QDP98821.1"/>
    </source>
</evidence>
<evidence type="ECO:0000256" key="2">
    <source>
        <dbReference type="ARBA" id="ARBA00005417"/>
    </source>
</evidence>
<dbReference type="InterPro" id="IPR013563">
    <property type="entry name" value="Oligopep_ABC_C"/>
</dbReference>
<accession>A0A516Q6L2</accession>
<dbReference type="GO" id="GO:0005886">
    <property type="term" value="C:plasma membrane"/>
    <property type="evidence" value="ECO:0007669"/>
    <property type="project" value="UniProtKB-SubCell"/>
</dbReference>
<dbReference type="Pfam" id="PF00005">
    <property type="entry name" value="ABC_tran"/>
    <property type="match status" value="1"/>
</dbReference>
<dbReference type="Proteomes" id="UP000319263">
    <property type="component" value="Chromosome"/>
</dbReference>
<dbReference type="OrthoDB" id="5357528at2"/>
<keyword evidence="8" id="KW-1278">Translocase</keyword>
<organism evidence="11 12">
    <name type="scientific">Microlunatus elymi</name>
    <dbReference type="NCBI Taxonomy" id="2596828"/>
    <lineage>
        <taxon>Bacteria</taxon>
        <taxon>Bacillati</taxon>
        <taxon>Actinomycetota</taxon>
        <taxon>Actinomycetes</taxon>
        <taxon>Propionibacteriales</taxon>
        <taxon>Propionibacteriaceae</taxon>
        <taxon>Microlunatus</taxon>
    </lineage>
</organism>
<dbReference type="InterPro" id="IPR003439">
    <property type="entry name" value="ABC_transporter-like_ATP-bd"/>
</dbReference>
<dbReference type="PANTHER" id="PTHR43297">
    <property type="entry name" value="OLIGOPEPTIDE TRANSPORT ATP-BINDING PROTEIN APPD"/>
    <property type="match status" value="1"/>
</dbReference>
<dbReference type="AlphaFoldDB" id="A0A516Q6L2"/>
<evidence type="ECO:0000256" key="1">
    <source>
        <dbReference type="ARBA" id="ARBA00004202"/>
    </source>
</evidence>
<dbReference type="InterPro" id="IPR003593">
    <property type="entry name" value="AAA+_ATPase"/>
</dbReference>
<sequence>MLQTPTSDHQTAGGGDRDELPVLRLAGLKTQFVLEDGVVDAVDGVDLEIGRGETIAVVGESGCGKSMTARSILRLVDRPGKIAGGQVWVPAPPDSEVREPRRRRGLLRRKKDVPVLPDAPDGMVDLVTAEQPTIQAVRGKRIAMVFQEPMTSLSAVHTIGNQIVEAIRLHEPLTKEEARQRAIELLGRVGIPGPEKRIDSYPFELSGGMRQRAMIAMALSCDPELLIADEPTTALDVTTQAQILELLKSLQREFGMAIMLITHDLGVAAQMADRVVVMYLGKVVECGELRSLFAHPKHPYTRALLRSVPALGMRRGARLDPVRGMVPHPYDRPTGCAFHDRCDYFIPGRCEVAEPPMITDDDGHQVRCVLFEEEN</sequence>
<evidence type="ECO:0000256" key="6">
    <source>
        <dbReference type="ARBA" id="ARBA00022741"/>
    </source>
</evidence>
<reference evidence="11 12" key="1">
    <citation type="submission" date="2019-07" db="EMBL/GenBank/DDBJ databases">
        <title>Microlunatus dokdonensis sp. nov. isolated from the rhizospheric soil of the wild plant Elymus tsukushiensis.</title>
        <authorList>
            <person name="Ghim S.-Y."/>
            <person name="Hwang Y.-J."/>
            <person name="Son J.-S."/>
            <person name="Shin J.-H."/>
        </authorList>
    </citation>
    <scope>NUCLEOTIDE SEQUENCE [LARGE SCALE GENOMIC DNA]</scope>
    <source>
        <strain evidence="11 12">KUDC0627</strain>
    </source>
</reference>
<dbReference type="Gene3D" id="3.40.50.300">
    <property type="entry name" value="P-loop containing nucleotide triphosphate hydrolases"/>
    <property type="match status" value="1"/>
</dbReference>
<dbReference type="SUPFAM" id="SSF52540">
    <property type="entry name" value="P-loop containing nucleoside triphosphate hydrolases"/>
    <property type="match status" value="1"/>
</dbReference>